<proteinExistence type="predicted"/>
<dbReference type="Pfam" id="PF00512">
    <property type="entry name" value="HisKA"/>
    <property type="match status" value="1"/>
</dbReference>
<evidence type="ECO:0000256" key="4">
    <source>
        <dbReference type="ARBA" id="ARBA00023012"/>
    </source>
</evidence>
<dbReference type="Pfam" id="PF00072">
    <property type="entry name" value="Response_reg"/>
    <property type="match status" value="1"/>
</dbReference>
<dbReference type="CDD" id="cd16922">
    <property type="entry name" value="HATPase_EvgS-ArcB-TorS-like"/>
    <property type="match status" value="1"/>
</dbReference>
<keyword evidence="4" id="KW-0902">Two-component regulatory system</keyword>
<feature type="modified residue" description="Phosphohistidine" evidence="5">
    <location>
        <position position="1248"/>
    </location>
</feature>
<dbReference type="InterPro" id="IPR005467">
    <property type="entry name" value="His_kinase_dom"/>
</dbReference>
<dbReference type="PANTHER" id="PTHR45339:SF5">
    <property type="entry name" value="HISTIDINE KINASE"/>
    <property type="match status" value="1"/>
</dbReference>
<dbReference type="CDD" id="cd00082">
    <property type="entry name" value="HisKA"/>
    <property type="match status" value="1"/>
</dbReference>
<dbReference type="CDD" id="cd01007">
    <property type="entry name" value="PBP2_BvgS_HisK_like"/>
    <property type="match status" value="3"/>
</dbReference>
<dbReference type="GO" id="GO:0005886">
    <property type="term" value="C:plasma membrane"/>
    <property type="evidence" value="ECO:0007669"/>
    <property type="project" value="UniProtKB-SubCell"/>
</dbReference>
<dbReference type="InterPro" id="IPR001638">
    <property type="entry name" value="Solute-binding_3/MltF_N"/>
</dbReference>
<dbReference type="SMART" id="SM00387">
    <property type="entry name" value="HATPase_c"/>
    <property type="match status" value="1"/>
</dbReference>
<dbReference type="Pfam" id="PF02518">
    <property type="entry name" value="HATPase_c"/>
    <property type="match status" value="1"/>
</dbReference>
<comment type="catalytic activity">
    <reaction evidence="1">
        <text>ATP + protein L-histidine = ADP + protein N-phospho-L-histidine.</text>
        <dbReference type="EC" id="2.7.13.3"/>
    </reaction>
</comment>
<reference evidence="10 11" key="1">
    <citation type="submission" date="2020-02" db="EMBL/GenBank/DDBJ databases">
        <title>Genome sequences of Thiorhodococcus mannitoliphagus and Thiorhodococcus minor, purple sulfur photosynthetic bacteria in the gammaproteobacterial family, Chromatiaceae.</title>
        <authorList>
            <person name="Aviles F.A."/>
            <person name="Meyer T.E."/>
            <person name="Kyndt J.A."/>
        </authorList>
    </citation>
    <scope>NUCLEOTIDE SEQUENCE [LARGE SCALE GENOMIC DNA]</scope>
    <source>
        <strain evidence="10 11">DSM 11518</strain>
    </source>
</reference>
<feature type="domain" description="HPt" evidence="9">
    <location>
        <begin position="1209"/>
        <end position="1301"/>
    </location>
</feature>
<feature type="modified residue" description="4-aspartylphosphate" evidence="6">
    <location>
        <position position="1107"/>
    </location>
</feature>
<evidence type="ECO:0000259" key="9">
    <source>
        <dbReference type="PROSITE" id="PS50894"/>
    </source>
</evidence>
<name>A0A6M0K7J2_9GAMM</name>
<dbReference type="Pfam" id="PF01627">
    <property type="entry name" value="Hpt"/>
    <property type="match status" value="1"/>
</dbReference>
<dbReference type="SMART" id="SM00062">
    <property type="entry name" value="PBPb"/>
    <property type="match status" value="3"/>
</dbReference>
<evidence type="ECO:0000313" key="10">
    <source>
        <dbReference type="EMBL" id="NEV64617.1"/>
    </source>
</evidence>
<dbReference type="Gene3D" id="1.10.287.130">
    <property type="match status" value="1"/>
</dbReference>
<keyword evidence="3 6" id="KW-0597">Phosphoprotein</keyword>
<evidence type="ECO:0000256" key="3">
    <source>
        <dbReference type="ARBA" id="ARBA00022553"/>
    </source>
</evidence>
<dbReference type="FunFam" id="3.30.565.10:FF:000010">
    <property type="entry name" value="Sensor histidine kinase RcsC"/>
    <property type="match status" value="1"/>
</dbReference>
<dbReference type="Pfam" id="PF00497">
    <property type="entry name" value="SBP_bac_3"/>
    <property type="match status" value="3"/>
</dbReference>
<dbReference type="InterPro" id="IPR004358">
    <property type="entry name" value="Sig_transdc_His_kin-like_C"/>
</dbReference>
<feature type="domain" description="Histidine kinase" evidence="7">
    <location>
        <begin position="815"/>
        <end position="1036"/>
    </location>
</feature>
<dbReference type="EMBL" id="JAAIJQ010000101">
    <property type="protein sequence ID" value="NEV64617.1"/>
    <property type="molecule type" value="Genomic_DNA"/>
</dbReference>
<dbReference type="InterPro" id="IPR003661">
    <property type="entry name" value="HisK_dim/P_dom"/>
</dbReference>
<dbReference type="GO" id="GO:0000155">
    <property type="term" value="F:phosphorelay sensor kinase activity"/>
    <property type="evidence" value="ECO:0007669"/>
    <property type="project" value="InterPro"/>
</dbReference>
<evidence type="ECO:0000313" key="11">
    <source>
        <dbReference type="Proteomes" id="UP000483379"/>
    </source>
</evidence>
<dbReference type="SUPFAM" id="SSF47384">
    <property type="entry name" value="Homodimeric domain of signal transducing histidine kinase"/>
    <property type="match status" value="1"/>
</dbReference>
<dbReference type="SUPFAM" id="SSF52172">
    <property type="entry name" value="CheY-like"/>
    <property type="match status" value="1"/>
</dbReference>
<dbReference type="EC" id="2.7.13.3" evidence="2"/>
<evidence type="ECO:0000256" key="1">
    <source>
        <dbReference type="ARBA" id="ARBA00000085"/>
    </source>
</evidence>
<evidence type="ECO:0000256" key="5">
    <source>
        <dbReference type="PROSITE-ProRule" id="PRU00110"/>
    </source>
</evidence>
<dbReference type="InterPro" id="IPR036641">
    <property type="entry name" value="HPT_dom_sf"/>
</dbReference>
<dbReference type="Gene3D" id="1.20.120.160">
    <property type="entry name" value="HPT domain"/>
    <property type="match status" value="1"/>
</dbReference>
<dbReference type="Gene3D" id="3.40.50.2300">
    <property type="match status" value="1"/>
</dbReference>
<accession>A0A6M0K7J2</accession>
<dbReference type="PROSITE" id="PS50110">
    <property type="entry name" value="RESPONSE_REGULATORY"/>
    <property type="match status" value="1"/>
</dbReference>
<dbReference type="PRINTS" id="PR00344">
    <property type="entry name" value="BCTRLSENSOR"/>
</dbReference>
<organism evidence="10 11">
    <name type="scientific">Thiorhodococcus minor</name>
    <dbReference type="NCBI Taxonomy" id="57489"/>
    <lineage>
        <taxon>Bacteria</taxon>
        <taxon>Pseudomonadati</taxon>
        <taxon>Pseudomonadota</taxon>
        <taxon>Gammaproteobacteria</taxon>
        <taxon>Chromatiales</taxon>
        <taxon>Chromatiaceae</taxon>
        <taxon>Thiorhodococcus</taxon>
    </lineage>
</organism>
<dbReference type="Gene3D" id="3.40.190.10">
    <property type="entry name" value="Periplasmic binding protein-like II"/>
    <property type="match status" value="6"/>
</dbReference>
<dbReference type="RefSeq" id="WP_164455530.1">
    <property type="nucleotide sequence ID" value="NZ_JAAIJQ010000101.1"/>
</dbReference>
<evidence type="ECO:0000256" key="6">
    <source>
        <dbReference type="PROSITE-ProRule" id="PRU00169"/>
    </source>
</evidence>
<dbReference type="Proteomes" id="UP000483379">
    <property type="component" value="Unassembled WGS sequence"/>
</dbReference>
<evidence type="ECO:0000259" key="7">
    <source>
        <dbReference type="PROSITE" id="PS50109"/>
    </source>
</evidence>
<dbReference type="SMART" id="SM00448">
    <property type="entry name" value="REC"/>
    <property type="match status" value="1"/>
</dbReference>
<dbReference type="InterPro" id="IPR011006">
    <property type="entry name" value="CheY-like_superfamily"/>
</dbReference>
<dbReference type="PROSITE" id="PS50109">
    <property type="entry name" value="HIS_KIN"/>
    <property type="match status" value="1"/>
</dbReference>
<dbReference type="SUPFAM" id="SSF47226">
    <property type="entry name" value="Histidine-containing phosphotransfer domain, HPT domain"/>
    <property type="match status" value="1"/>
</dbReference>
<dbReference type="SMART" id="SM00388">
    <property type="entry name" value="HisKA"/>
    <property type="match status" value="1"/>
</dbReference>
<feature type="domain" description="Response regulatory" evidence="8">
    <location>
        <begin position="1058"/>
        <end position="1173"/>
    </location>
</feature>
<dbReference type="CDD" id="cd00088">
    <property type="entry name" value="HPT"/>
    <property type="match status" value="1"/>
</dbReference>
<dbReference type="PANTHER" id="PTHR45339">
    <property type="entry name" value="HYBRID SIGNAL TRANSDUCTION HISTIDINE KINASE J"/>
    <property type="match status" value="1"/>
</dbReference>
<dbReference type="InterPro" id="IPR003594">
    <property type="entry name" value="HATPase_dom"/>
</dbReference>
<dbReference type="SUPFAM" id="SSF55874">
    <property type="entry name" value="ATPase domain of HSP90 chaperone/DNA topoisomerase II/histidine kinase"/>
    <property type="match status" value="1"/>
</dbReference>
<dbReference type="InterPro" id="IPR008207">
    <property type="entry name" value="Sig_transdc_His_kin_Hpt_dom"/>
</dbReference>
<dbReference type="GO" id="GO:0005524">
    <property type="term" value="F:ATP binding"/>
    <property type="evidence" value="ECO:0007669"/>
    <property type="project" value="UniProtKB-KW"/>
</dbReference>
<dbReference type="SUPFAM" id="SSF53850">
    <property type="entry name" value="Periplasmic binding protein-like II"/>
    <property type="match status" value="3"/>
</dbReference>
<dbReference type="InterPro" id="IPR036097">
    <property type="entry name" value="HisK_dim/P_sf"/>
</dbReference>
<comment type="caution">
    <text evidence="10">The sequence shown here is derived from an EMBL/GenBank/DDBJ whole genome shotgun (WGS) entry which is preliminary data.</text>
</comment>
<dbReference type="CDD" id="cd17546">
    <property type="entry name" value="REC_hyHK_CKI1_RcsC-like"/>
    <property type="match status" value="1"/>
</dbReference>
<dbReference type="PROSITE" id="PS50894">
    <property type="entry name" value="HPT"/>
    <property type="match status" value="1"/>
</dbReference>
<keyword evidence="11" id="KW-1185">Reference proteome</keyword>
<dbReference type="Gene3D" id="3.30.565.10">
    <property type="entry name" value="Histidine kinase-like ATPase, C-terminal domain"/>
    <property type="match status" value="1"/>
</dbReference>
<dbReference type="InterPro" id="IPR001789">
    <property type="entry name" value="Sig_transdc_resp-reg_receiver"/>
</dbReference>
<dbReference type="InterPro" id="IPR036890">
    <property type="entry name" value="HATPase_C_sf"/>
</dbReference>
<evidence type="ECO:0000259" key="8">
    <source>
        <dbReference type="PROSITE" id="PS50110"/>
    </source>
</evidence>
<sequence length="1389" mass="152009">MTKEPDDLYRTSLLRILLMLACWLPALQAAAEPGVELTQAERDWLAANPRILLGSDAQWRPFVWRRDDGTQAGIETDLVARINALTGANIQLMLGDWSDMVERARRGELHGLAASASHPERADRFLFSTSPYRTYKFIFTRRSSAIASMDDLSGRRVGVLRANLSDMKLLANWPAIVPVEIDSPLALAVAVQNAEVDAAISSANLEWIATESMLPDLRLAFPVPGSKLELRYSILKEQAPLLGIIDKALKAIDPVVMMKILRKWGTEEHPNIALSADERAWLAEKHSVRVRIGEHPPWEINGSKAEGMAVDYLRIIGKLFDIDFRFVPAADSWTEGFEDMAGAHRRYDLLPAAKRTDARLATLAMSQDYLSSPWTMFTRKGSQDIQDLSDLRGRTVAVERGYVMHDLLQSAEPATVLSVQESTRDALLSVSTGRADAYIGNLLVTDYLMQTHGIANLRMAGPTPFGAHKQAMVTRKEWAPLISLIDKGLDAITAEQHIAIRQRWLSSVASGMQAPMELSDEERAYLDATSFRRAFASAWMPFDFADSEGAPTGVAEDYWTLIRDKLGLRETNGERQPFGDILAAMERGDIDLYAATTRTADRERYALFSTPYERYPIAIAGAANAGLFAGTASLQGRRVAVGMDYSAYHLLKARSPGIDFVLVDNTRAALEAVAAGSAEAAVDILPVLHQQIENFPPGRVKLVGVTDVEFPLQLMVSRRNAALLPLINRAIAAITPEERAAIHNKWLLRQVVTAPDYSLLWQVLATGLLILATILYWNRRLHLEVGRRKQAEAELQRAKDMADRASRAKGDFLANMSHEIRTPLNAVIGLTHLSLQSDPAPPLRAYLGKIDLSARTLLALINDVLDLSRIEADKLHPRQEPMELDEVLAQVQAMVEQQAADKGLELRIEGPTEPVGTLLGDGLRLTQVLLNLVGNAIKFTPQGAVTLAVSVEDESAQALRLAFRVTDTGIGIPEDRRADLFEAFTQLDMASTRSHGGSGLGLTISARLVALMGGRLEMESVEGAGSCFWLSLAFSRATEAAKEVAAPVIAPEALRGIRVLMAEDDPVNQLLVRDLLSRRGAEVTLVATGAEAVTAAAEGSFDMVLMDIRMPEMDGLEASRRIRALPDGGPPIVALTANALAGERERCLAVGMDGYLTKPLEPETLYAELYRQLRLPAGERAATQPASTAAQPALPGFDAAKVRRWLNEAPDAWRSMVRVFVAEYPPAATAIGAALEAGDRTRAGDLLHRLRGAAGALGAEDLTTAAERLEQALARECPVDIELRTRFFSSAEASLAVLAQLEIPREQAAPAWSIDPDGAGRGQPMRELESLLEVGNTRALDHLPWLERWIDAEAPEEGGELLRQMDALDFPAALETLRRLEKGARATPR</sequence>
<gene>
    <name evidence="10" type="ORF">G3446_22575</name>
</gene>
<protein>
    <recommendedName>
        <fullName evidence="2">histidine kinase</fullName>
        <ecNumber evidence="2">2.7.13.3</ecNumber>
    </recommendedName>
</protein>
<evidence type="ECO:0000256" key="2">
    <source>
        <dbReference type="ARBA" id="ARBA00012438"/>
    </source>
</evidence>